<proteinExistence type="predicted"/>
<gene>
    <name evidence="2" type="primary">79</name>
    <name evidence="2" type="ORF">SEA_REINDEER_79</name>
</gene>
<name>A0A7G8LI17_9CAUD</name>
<sequence length="192" mass="22104">MSANEVMTVSSTGAQKAENDERYDLIAAEPLRKLAKHFGVGAKKYADRNWEAGYEWHKSFAALNRHLWQFWNGEDIDPETGSPHIVAVMWHAMVLTEFMETHPEFDDRPNTVRAQQVSDEDADDPMETDSLEPSWTRKYTWDHDGLTYEWGTFDGQTGWFFQQPPGYTWLWSGVNSHPTTIKGTYRRVGASV</sequence>
<dbReference type="Proteomes" id="UP000515841">
    <property type="component" value="Segment"/>
</dbReference>
<feature type="domain" description="dATP/dGTP diphosphohydrolase N-terminal" evidence="1">
    <location>
        <begin position="11"/>
        <end position="108"/>
    </location>
</feature>
<accession>A0A7G8LI17</accession>
<dbReference type="KEGG" id="vg:63210822"/>
<dbReference type="InterPro" id="IPR044038">
    <property type="entry name" value="dATP/dGTP_diPOhydrolase_N"/>
</dbReference>
<evidence type="ECO:0000313" key="3">
    <source>
        <dbReference type="Proteomes" id="UP000515841"/>
    </source>
</evidence>
<dbReference type="Pfam" id="PF18909">
    <property type="entry name" value="dGTP_diPhyd_N"/>
    <property type="match status" value="1"/>
</dbReference>
<keyword evidence="3" id="KW-1185">Reference proteome</keyword>
<evidence type="ECO:0000259" key="1">
    <source>
        <dbReference type="Pfam" id="PF18909"/>
    </source>
</evidence>
<organism evidence="2 3">
    <name type="scientific">Mycobacterium phage Reindeer</name>
    <dbReference type="NCBI Taxonomy" id="2762283"/>
    <lineage>
        <taxon>Viruses</taxon>
        <taxon>Duplodnaviria</taxon>
        <taxon>Heunggongvirae</taxon>
        <taxon>Uroviricota</taxon>
        <taxon>Caudoviricetes</taxon>
        <taxon>Vilmaviridae</taxon>
        <taxon>Mclasvirinae</taxon>
        <taxon>Bongovirus</taxon>
        <taxon>Bongovirus reindeer</taxon>
    </lineage>
</organism>
<evidence type="ECO:0000313" key="2">
    <source>
        <dbReference type="EMBL" id="QNJ56889.1"/>
    </source>
</evidence>
<dbReference type="GeneID" id="63210822"/>
<reference evidence="2 3" key="1">
    <citation type="submission" date="2020-06" db="EMBL/GenBank/DDBJ databases">
        <authorList>
            <person name="Spencer C.E."/>
            <person name="Frederick G.D."/>
            <person name="Baliraine F.N."/>
            <person name="Favela G."/>
            <person name="Farmer V."/>
            <person name="Galindo A."/>
            <person name="Garlena R.A."/>
            <person name="Russell D.A."/>
            <person name="Pope W.H."/>
            <person name="Jacobs-Sera D."/>
            <person name="Hatfull G.F."/>
        </authorList>
    </citation>
    <scope>NUCLEOTIDE SEQUENCE [LARGE SCALE GENOMIC DNA]</scope>
</reference>
<protein>
    <recommendedName>
        <fullName evidence="1">dATP/dGTP diphosphohydrolase N-terminal domain-containing protein</fullName>
    </recommendedName>
</protein>
<dbReference type="EMBL" id="MT658803">
    <property type="protein sequence ID" value="QNJ56889.1"/>
    <property type="molecule type" value="Genomic_DNA"/>
</dbReference>
<dbReference type="RefSeq" id="YP_010014140.1">
    <property type="nucleotide sequence ID" value="NC_053516.1"/>
</dbReference>